<keyword evidence="5" id="KW-0472">Membrane</keyword>
<dbReference type="InterPro" id="IPR020472">
    <property type="entry name" value="WD40_PAC1"/>
</dbReference>
<keyword evidence="5" id="KW-1133">Transmembrane helix</keyword>
<feature type="repeat" description="WD" evidence="3">
    <location>
        <begin position="835"/>
        <end position="878"/>
    </location>
</feature>
<dbReference type="PROSITE" id="PS00678">
    <property type="entry name" value="WD_REPEATS_1"/>
    <property type="match status" value="5"/>
</dbReference>
<dbReference type="SUPFAM" id="SSF56112">
    <property type="entry name" value="Protein kinase-like (PK-like)"/>
    <property type="match status" value="1"/>
</dbReference>
<dbReference type="InterPro" id="IPR019775">
    <property type="entry name" value="WD40_repeat_CS"/>
</dbReference>
<evidence type="ECO:0000256" key="2">
    <source>
        <dbReference type="ARBA" id="ARBA00022737"/>
    </source>
</evidence>
<dbReference type="CDD" id="cd14014">
    <property type="entry name" value="STKc_PknB_like"/>
    <property type="match status" value="1"/>
</dbReference>
<feature type="region of interest" description="Disordered" evidence="4">
    <location>
        <begin position="570"/>
        <end position="592"/>
    </location>
</feature>
<feature type="repeat" description="WD" evidence="3">
    <location>
        <begin position="701"/>
        <end position="744"/>
    </location>
</feature>
<sequence length="922" mass="95704">MRAGVKHKGEDQVPQTHPLQSSDPVTLGDYRLIGRLGKGAQGIVYKAESPDGRLVAIKLLNTRLDKPGIDSERFLREVAAARRVAQFCTAQVLGANLDGEQPYIVSELVDGVSLQVVVQRDGPREGGALHRLAVGTVTALAAIHRAGIVHRDFKPSNVLLGTDGPRVIDFGIARALDSAMTISSGVVGTPAYMSPEQISGERVGPAGDMFSWALTMLYAATGRPAFGQDSLPAVIYRVMHEEPDLSVLPDELRAIVQGCLRKRGEERPAAAEVLFSLLENQGEAAGDDESALTTGSQVAAEAAAGAAVGGWIAPDGRPGLGAPAASTWVSPTGWVSPSGDGYTPPPGPPAGPPPAAQAPHPPAPSPGPPAGHVGASPQGPPAGHAGGPPAAYAPRPPAPSHGSPTGHVGASPQGPPAQAPHPPAPPHGSPAGRAAAPSQGPAAGTPPARPPAPPHGSPAQRTGAPPPRAGQPAVLPQGAPVSPRQRPAPQPSPAQSPPYDRRGDRPGDGNDAFFRHAPAEEKPDEARARRRRAALVAGTLVVALTLAGGVLYFGPRMLGTEDGTVAQVTTSVTPPTTPPTTPPPTPTPTVVTPTPAEVERATVPVLGKQDGKSLKGHTKGVQTLSAVRNGDKTWLVTGGQDGRVRLWDLAGHKPLATMRGHSEEVYAVACVMMGKTPMAVSGGYDGSVRLWNLKTRKGRVLGWHGDAVYAVALTKVKGRYVAVTGDADGYLRFWDLSRRRATGKLIRAHRKPVNWLSASHVGDRAVAVSASEDETLRMWDMSSRKRYGTTYKGHSKGVYAVAVSKIDGKAVVASGGKDGKIRLWEAKSGKTLGTMSGHKKIVYSLSFGTMGERTVLLSGGTDGTIRLWDPRTRKALGKPVKAHKSGVYAVGVVPLDEGVAIVSAGKDKLVRIWKAGDGAIGS</sequence>
<dbReference type="PROSITE" id="PS50082">
    <property type="entry name" value="WD_REPEATS_2"/>
    <property type="match status" value="7"/>
</dbReference>
<evidence type="ECO:0000256" key="3">
    <source>
        <dbReference type="PROSITE-ProRule" id="PRU00221"/>
    </source>
</evidence>
<dbReference type="PROSITE" id="PS50294">
    <property type="entry name" value="WD_REPEATS_REGION"/>
    <property type="match status" value="5"/>
</dbReference>
<name>A0ABN3CTS6_9ACTN</name>
<feature type="compositionally biased region" description="Pro residues" evidence="4">
    <location>
        <begin position="413"/>
        <end position="428"/>
    </location>
</feature>
<dbReference type="Pfam" id="PF00400">
    <property type="entry name" value="WD40"/>
    <property type="match status" value="7"/>
</dbReference>
<feature type="region of interest" description="Disordered" evidence="4">
    <location>
        <begin position="331"/>
        <end position="526"/>
    </location>
</feature>
<gene>
    <name evidence="7" type="ORF">GCM10009850_082690</name>
</gene>
<dbReference type="InterPro" id="IPR036322">
    <property type="entry name" value="WD40_repeat_dom_sf"/>
</dbReference>
<dbReference type="PRINTS" id="PR01217">
    <property type="entry name" value="PRICHEXTENSN"/>
</dbReference>
<dbReference type="InterPro" id="IPR001680">
    <property type="entry name" value="WD40_rpt"/>
</dbReference>
<organism evidence="7 8">
    <name type="scientific">Nonomuraea monospora</name>
    <dbReference type="NCBI Taxonomy" id="568818"/>
    <lineage>
        <taxon>Bacteria</taxon>
        <taxon>Bacillati</taxon>
        <taxon>Actinomycetota</taxon>
        <taxon>Actinomycetes</taxon>
        <taxon>Streptosporangiales</taxon>
        <taxon>Streptosporangiaceae</taxon>
        <taxon>Nonomuraea</taxon>
    </lineage>
</organism>
<feature type="repeat" description="WD" evidence="3">
    <location>
        <begin position="746"/>
        <end position="789"/>
    </location>
</feature>
<reference evidence="7 8" key="1">
    <citation type="journal article" date="2019" name="Int. J. Syst. Evol. Microbiol.">
        <title>The Global Catalogue of Microorganisms (GCM) 10K type strain sequencing project: providing services to taxonomists for standard genome sequencing and annotation.</title>
        <authorList>
            <consortium name="The Broad Institute Genomics Platform"/>
            <consortium name="The Broad Institute Genome Sequencing Center for Infectious Disease"/>
            <person name="Wu L."/>
            <person name="Ma J."/>
        </authorList>
    </citation>
    <scope>NUCLEOTIDE SEQUENCE [LARGE SCALE GENOMIC DNA]</scope>
    <source>
        <strain evidence="7 8">JCM 16114</strain>
    </source>
</reference>
<keyword evidence="5" id="KW-0812">Transmembrane</keyword>
<dbReference type="SUPFAM" id="SSF50978">
    <property type="entry name" value="WD40 repeat-like"/>
    <property type="match status" value="1"/>
</dbReference>
<evidence type="ECO:0000259" key="6">
    <source>
        <dbReference type="PROSITE" id="PS50011"/>
    </source>
</evidence>
<feature type="repeat" description="WD" evidence="3">
    <location>
        <begin position="791"/>
        <end position="834"/>
    </location>
</feature>
<feature type="compositionally biased region" description="Pro residues" evidence="4">
    <location>
        <begin position="343"/>
        <end position="369"/>
    </location>
</feature>
<feature type="repeat" description="WD" evidence="3">
    <location>
        <begin position="614"/>
        <end position="657"/>
    </location>
</feature>
<feature type="compositionally biased region" description="Pro residues" evidence="4">
    <location>
        <begin position="575"/>
        <end position="587"/>
    </location>
</feature>
<dbReference type="PANTHER" id="PTHR22847:SF637">
    <property type="entry name" value="WD REPEAT DOMAIN 5B"/>
    <property type="match status" value="1"/>
</dbReference>
<dbReference type="PROSITE" id="PS00108">
    <property type="entry name" value="PROTEIN_KINASE_ST"/>
    <property type="match status" value="1"/>
</dbReference>
<feature type="compositionally biased region" description="Pro residues" evidence="4">
    <location>
        <begin position="447"/>
        <end position="456"/>
    </location>
</feature>
<feature type="compositionally biased region" description="Low complexity" evidence="4">
    <location>
        <begin position="370"/>
        <end position="393"/>
    </location>
</feature>
<proteinExistence type="predicted"/>
<dbReference type="Pfam" id="PF00069">
    <property type="entry name" value="Pkinase"/>
    <property type="match status" value="1"/>
</dbReference>
<feature type="transmembrane region" description="Helical" evidence="5">
    <location>
        <begin position="533"/>
        <end position="554"/>
    </location>
</feature>
<feature type="compositionally biased region" description="Polar residues" evidence="4">
    <location>
        <begin position="13"/>
        <end position="24"/>
    </location>
</feature>
<feature type="compositionally biased region" description="Low complexity" evidence="4">
    <location>
        <begin position="429"/>
        <end position="446"/>
    </location>
</feature>
<feature type="domain" description="Protein kinase" evidence="6">
    <location>
        <begin position="30"/>
        <end position="278"/>
    </location>
</feature>
<protein>
    <recommendedName>
        <fullName evidence="6">Protein kinase domain-containing protein</fullName>
    </recommendedName>
</protein>
<keyword evidence="8" id="KW-1185">Reference proteome</keyword>
<comment type="caution">
    <text evidence="7">The sequence shown here is derived from an EMBL/GenBank/DDBJ whole genome shotgun (WGS) entry which is preliminary data.</text>
</comment>
<evidence type="ECO:0000313" key="8">
    <source>
        <dbReference type="Proteomes" id="UP001499843"/>
    </source>
</evidence>
<feature type="compositionally biased region" description="Pro residues" evidence="4">
    <location>
        <begin position="486"/>
        <end position="496"/>
    </location>
</feature>
<dbReference type="InterPro" id="IPR000719">
    <property type="entry name" value="Prot_kinase_dom"/>
</dbReference>
<dbReference type="Gene3D" id="3.30.200.20">
    <property type="entry name" value="Phosphorylase Kinase, domain 1"/>
    <property type="match status" value="1"/>
</dbReference>
<dbReference type="InterPro" id="IPR008271">
    <property type="entry name" value="Ser/Thr_kinase_AS"/>
</dbReference>
<dbReference type="InterPro" id="IPR015943">
    <property type="entry name" value="WD40/YVTN_repeat-like_dom_sf"/>
</dbReference>
<evidence type="ECO:0000256" key="5">
    <source>
        <dbReference type="SAM" id="Phobius"/>
    </source>
</evidence>
<feature type="repeat" description="WD" evidence="3">
    <location>
        <begin position="658"/>
        <end position="695"/>
    </location>
</feature>
<dbReference type="PRINTS" id="PR00320">
    <property type="entry name" value="GPROTEINBRPT"/>
</dbReference>
<evidence type="ECO:0000256" key="4">
    <source>
        <dbReference type="SAM" id="MobiDB-lite"/>
    </source>
</evidence>
<evidence type="ECO:0000256" key="1">
    <source>
        <dbReference type="ARBA" id="ARBA00022574"/>
    </source>
</evidence>
<feature type="region of interest" description="Disordered" evidence="4">
    <location>
        <begin position="1"/>
        <end position="25"/>
    </location>
</feature>
<dbReference type="Proteomes" id="UP001499843">
    <property type="component" value="Unassembled WGS sequence"/>
</dbReference>
<dbReference type="InterPro" id="IPR011009">
    <property type="entry name" value="Kinase-like_dom_sf"/>
</dbReference>
<feature type="repeat" description="WD" evidence="3">
    <location>
        <begin position="880"/>
        <end position="914"/>
    </location>
</feature>
<dbReference type="CDD" id="cd00200">
    <property type="entry name" value="WD40"/>
    <property type="match status" value="1"/>
</dbReference>
<dbReference type="Gene3D" id="2.130.10.10">
    <property type="entry name" value="YVTN repeat-like/Quinoprotein amine dehydrogenase"/>
    <property type="match status" value="2"/>
</dbReference>
<keyword evidence="2" id="KW-0677">Repeat</keyword>
<keyword evidence="1 3" id="KW-0853">WD repeat</keyword>
<dbReference type="PROSITE" id="PS50011">
    <property type="entry name" value="PROTEIN_KINASE_DOM"/>
    <property type="match status" value="1"/>
</dbReference>
<evidence type="ECO:0000313" key="7">
    <source>
        <dbReference type="EMBL" id="GAA2212807.1"/>
    </source>
</evidence>
<dbReference type="EMBL" id="BAAAQX010000028">
    <property type="protein sequence ID" value="GAA2212807.1"/>
    <property type="molecule type" value="Genomic_DNA"/>
</dbReference>
<dbReference type="SMART" id="SM00320">
    <property type="entry name" value="WD40"/>
    <property type="match status" value="7"/>
</dbReference>
<accession>A0ABN3CTS6</accession>
<feature type="compositionally biased region" description="Basic and acidic residues" evidence="4">
    <location>
        <begin position="499"/>
        <end position="526"/>
    </location>
</feature>
<dbReference type="PANTHER" id="PTHR22847">
    <property type="entry name" value="WD40 REPEAT PROTEIN"/>
    <property type="match status" value="1"/>
</dbReference>
<dbReference type="Gene3D" id="1.10.510.10">
    <property type="entry name" value="Transferase(Phosphotransferase) domain 1"/>
    <property type="match status" value="1"/>
</dbReference>